<evidence type="ECO:0000313" key="2">
    <source>
        <dbReference type="EMBL" id="MDH6505047.1"/>
    </source>
</evidence>
<evidence type="ECO:0000313" key="3">
    <source>
        <dbReference type="Proteomes" id="UP001161160"/>
    </source>
</evidence>
<proteinExistence type="predicted"/>
<protein>
    <submittedName>
        <fullName evidence="2">Uncharacterized protein</fullName>
    </submittedName>
</protein>
<accession>A0AA43S6Z5</accession>
<feature type="region of interest" description="Disordered" evidence="1">
    <location>
        <begin position="72"/>
        <end position="102"/>
    </location>
</feature>
<dbReference type="EMBL" id="JARXYA010000041">
    <property type="protein sequence ID" value="MDH6505047.1"/>
    <property type="molecule type" value="Genomic_DNA"/>
</dbReference>
<name>A0AA43S6Z5_9BURK</name>
<sequence>MTTQIYADEISNLYVANGLVRLELSTYCLENDGQITKNSAGRVILHLNGFIGLQTQMEQVIQKMIADGMLVTNAEPTPGAPTNQISSKSKPKVTSSKSPKKV</sequence>
<dbReference type="AlphaFoldDB" id="A0AA43S6Z5"/>
<feature type="compositionally biased region" description="Low complexity" evidence="1">
    <location>
        <begin position="86"/>
        <end position="102"/>
    </location>
</feature>
<evidence type="ECO:0000256" key="1">
    <source>
        <dbReference type="SAM" id="MobiDB-lite"/>
    </source>
</evidence>
<gene>
    <name evidence="2" type="ORF">M2127_002377</name>
</gene>
<comment type="caution">
    <text evidence="2">The sequence shown here is derived from an EMBL/GenBank/DDBJ whole genome shotgun (WGS) entry which is preliminary data.</text>
</comment>
<dbReference type="Proteomes" id="UP001161160">
    <property type="component" value="Unassembled WGS sequence"/>
</dbReference>
<reference evidence="2" key="1">
    <citation type="submission" date="2023-04" db="EMBL/GenBank/DDBJ databases">
        <title>Genome Encyclopedia of Bacteria and Archaea VI: Functional Genomics of Type Strains.</title>
        <authorList>
            <person name="Whitman W."/>
        </authorList>
    </citation>
    <scope>NUCLEOTIDE SEQUENCE</scope>
    <source>
        <strain evidence="2">Enz.4-51</strain>
    </source>
</reference>
<keyword evidence="3" id="KW-1185">Reference proteome</keyword>
<organism evidence="2 3">
    <name type="scientific">Polynucleobacter sphagniphilus</name>
    <dbReference type="NCBI Taxonomy" id="1743169"/>
    <lineage>
        <taxon>Bacteria</taxon>
        <taxon>Pseudomonadati</taxon>
        <taxon>Pseudomonadota</taxon>
        <taxon>Betaproteobacteria</taxon>
        <taxon>Burkholderiales</taxon>
        <taxon>Burkholderiaceae</taxon>
        <taxon>Polynucleobacter</taxon>
    </lineage>
</organism>
<dbReference type="RefSeq" id="WP_280757175.1">
    <property type="nucleotide sequence ID" value="NZ_JARXXW010000026.1"/>
</dbReference>